<dbReference type="OrthoDB" id="9793697at2"/>
<evidence type="ECO:0000259" key="3">
    <source>
        <dbReference type="PROSITE" id="PS50801"/>
    </source>
</evidence>
<dbReference type="InterPro" id="IPR036513">
    <property type="entry name" value="STAS_dom_sf"/>
</dbReference>
<dbReference type="PANTHER" id="PTHR33495">
    <property type="entry name" value="ANTI-SIGMA FACTOR ANTAGONIST TM_1081-RELATED-RELATED"/>
    <property type="match status" value="1"/>
</dbReference>
<dbReference type="KEGG" id="dgg:DGI_0755"/>
<dbReference type="AlphaFoldDB" id="T2G907"/>
<dbReference type="PATRIC" id="fig|1121448.10.peg.759"/>
<dbReference type="RefSeq" id="WP_021759338.1">
    <property type="nucleotide sequence ID" value="NC_022444.1"/>
</dbReference>
<organism evidence="4 5">
    <name type="scientific">Megalodesulfovibrio gigas (strain ATCC 19364 / DSM 1382 / NCIMB 9332 / VKM B-1759)</name>
    <name type="common">Desulfovibrio gigas</name>
    <dbReference type="NCBI Taxonomy" id="1121448"/>
    <lineage>
        <taxon>Bacteria</taxon>
        <taxon>Pseudomonadati</taxon>
        <taxon>Thermodesulfobacteriota</taxon>
        <taxon>Desulfovibrionia</taxon>
        <taxon>Desulfovibrionales</taxon>
        <taxon>Desulfovibrionaceae</taxon>
        <taxon>Megalodesulfovibrio</taxon>
    </lineage>
</organism>
<evidence type="ECO:0000313" key="4">
    <source>
        <dbReference type="EMBL" id="AGW12654.1"/>
    </source>
</evidence>
<dbReference type="GO" id="GO:0043856">
    <property type="term" value="F:anti-sigma factor antagonist activity"/>
    <property type="evidence" value="ECO:0007669"/>
    <property type="project" value="InterPro"/>
</dbReference>
<reference evidence="4 5" key="1">
    <citation type="journal article" date="2013" name="J. Bacteriol.">
        <title>Roles of HynAB and Ech, the only two hydrogenases found in the model sulfate reducer Desulfovibrio gigas.</title>
        <authorList>
            <person name="Morais-Silva F.O."/>
            <person name="Santos C.I."/>
            <person name="Rodrigues R."/>
            <person name="Pereira I.A."/>
            <person name="Rodrigues-Pousada C."/>
        </authorList>
    </citation>
    <scope>NUCLEOTIDE SEQUENCE [LARGE SCALE GENOMIC DNA]</scope>
    <source>
        <strain evidence="5">ATCC 19364 / DSM 1382 / NCIMB 9332 / VKM B-1759</strain>
    </source>
</reference>
<dbReference type="SUPFAM" id="SSF52091">
    <property type="entry name" value="SpoIIaa-like"/>
    <property type="match status" value="1"/>
</dbReference>
<feature type="domain" description="STAS" evidence="3">
    <location>
        <begin position="5"/>
        <end position="114"/>
    </location>
</feature>
<dbReference type="Proteomes" id="UP000016587">
    <property type="component" value="Chromosome"/>
</dbReference>
<dbReference type="PANTHER" id="PTHR33495:SF14">
    <property type="entry name" value="ANTI-SIGMA FACTOR ANTAGONIST"/>
    <property type="match status" value="1"/>
</dbReference>
<dbReference type="HOGENOM" id="CLU_115403_9_2_7"/>
<dbReference type="InterPro" id="IPR003658">
    <property type="entry name" value="Anti-sigma_ant"/>
</dbReference>
<dbReference type="STRING" id="1121448.DGI_0755"/>
<protein>
    <recommendedName>
        <fullName evidence="2">Anti-sigma factor antagonist</fullName>
    </recommendedName>
</protein>
<comment type="similarity">
    <text evidence="1 2">Belongs to the anti-sigma-factor antagonist family.</text>
</comment>
<reference evidence="5" key="2">
    <citation type="submission" date="2013-07" db="EMBL/GenBank/DDBJ databases">
        <authorList>
            <person name="Morais-Silva F.O."/>
            <person name="Rezende A.M."/>
            <person name="Pimentel C."/>
            <person name="Resende D.M."/>
            <person name="Santos C.I."/>
            <person name="Clemente C."/>
            <person name="de Oliveira L.M."/>
            <person name="da Silva S.M."/>
            <person name="Costa D.A."/>
            <person name="Varela-Raposo A."/>
            <person name="Horacio E.C.A."/>
            <person name="Matos M."/>
            <person name="Flores O."/>
            <person name="Ruiz J.C."/>
            <person name="Rodrigues-Pousada C."/>
        </authorList>
    </citation>
    <scope>NUCLEOTIDE SEQUENCE [LARGE SCALE GENOMIC DNA]</scope>
    <source>
        <strain evidence="5">ATCC 19364 / DSM 1382 / NCIMB 9332 / VKM B-1759</strain>
    </source>
</reference>
<dbReference type="EMBL" id="CP006585">
    <property type="protein sequence ID" value="AGW12654.1"/>
    <property type="molecule type" value="Genomic_DNA"/>
</dbReference>
<proteinExistence type="inferred from homology"/>
<gene>
    <name evidence="4" type="ORF">DGI_0755</name>
</gene>
<dbReference type="CDD" id="cd07043">
    <property type="entry name" value="STAS_anti-anti-sigma_factors"/>
    <property type="match status" value="1"/>
</dbReference>
<dbReference type="Pfam" id="PF01740">
    <property type="entry name" value="STAS"/>
    <property type="match status" value="1"/>
</dbReference>
<evidence type="ECO:0000256" key="2">
    <source>
        <dbReference type="RuleBase" id="RU003749"/>
    </source>
</evidence>
<dbReference type="NCBIfam" id="TIGR00377">
    <property type="entry name" value="ant_ant_sig"/>
    <property type="match status" value="1"/>
</dbReference>
<dbReference type="eggNOG" id="COG1366">
    <property type="taxonomic scope" value="Bacteria"/>
</dbReference>
<evidence type="ECO:0000256" key="1">
    <source>
        <dbReference type="ARBA" id="ARBA00009013"/>
    </source>
</evidence>
<dbReference type="InterPro" id="IPR002645">
    <property type="entry name" value="STAS_dom"/>
</dbReference>
<evidence type="ECO:0000313" key="5">
    <source>
        <dbReference type="Proteomes" id="UP000016587"/>
    </source>
</evidence>
<dbReference type="Gene3D" id="3.30.750.24">
    <property type="entry name" value="STAS domain"/>
    <property type="match status" value="1"/>
</dbReference>
<name>T2G907_MEGG1</name>
<accession>T2G907</accession>
<keyword evidence="5" id="KW-1185">Reference proteome</keyword>
<sequence>MQAGLELVTEKRGQAIVLHPMGRLDNATATAFQQGVERVLAMGETRIVVDLAGLEYISSAGMRALLALAMQLRSRPQGAVAFARPAGMVQDVLKLAGFHQMFTIHATLEDALQG</sequence>
<dbReference type="PROSITE" id="PS50801">
    <property type="entry name" value="STAS"/>
    <property type="match status" value="1"/>
</dbReference>